<evidence type="ECO:0000313" key="2">
    <source>
        <dbReference type="Proteomes" id="UP000789405"/>
    </source>
</evidence>
<accession>A0A9N9JQT3</accession>
<name>A0A9N9JQT3_9GLOM</name>
<evidence type="ECO:0000313" key="1">
    <source>
        <dbReference type="EMBL" id="CAG8791799.1"/>
    </source>
</evidence>
<dbReference type="OrthoDB" id="2421164at2759"/>
<reference evidence="1" key="1">
    <citation type="submission" date="2021-06" db="EMBL/GenBank/DDBJ databases">
        <authorList>
            <person name="Kallberg Y."/>
            <person name="Tangrot J."/>
            <person name="Rosling A."/>
        </authorList>
    </citation>
    <scope>NUCLEOTIDE SEQUENCE</scope>
    <source>
        <strain evidence="1">MA453B</strain>
    </source>
</reference>
<proteinExistence type="predicted"/>
<organism evidence="1 2">
    <name type="scientific">Dentiscutata erythropus</name>
    <dbReference type="NCBI Taxonomy" id="1348616"/>
    <lineage>
        <taxon>Eukaryota</taxon>
        <taxon>Fungi</taxon>
        <taxon>Fungi incertae sedis</taxon>
        <taxon>Mucoromycota</taxon>
        <taxon>Glomeromycotina</taxon>
        <taxon>Glomeromycetes</taxon>
        <taxon>Diversisporales</taxon>
        <taxon>Gigasporaceae</taxon>
        <taxon>Dentiscutata</taxon>
    </lineage>
</organism>
<comment type="caution">
    <text evidence="1">The sequence shown here is derived from an EMBL/GenBank/DDBJ whole genome shotgun (WGS) entry which is preliminary data.</text>
</comment>
<feature type="non-terminal residue" evidence="1">
    <location>
        <position position="1"/>
    </location>
</feature>
<feature type="non-terminal residue" evidence="1">
    <location>
        <position position="125"/>
    </location>
</feature>
<gene>
    <name evidence="1" type="ORF">DERYTH_LOCUS21574</name>
</gene>
<keyword evidence="2" id="KW-1185">Reference proteome</keyword>
<protein>
    <submittedName>
        <fullName evidence="1">71_t:CDS:1</fullName>
    </submittedName>
</protein>
<dbReference type="EMBL" id="CAJVPY010027885">
    <property type="protein sequence ID" value="CAG8791799.1"/>
    <property type="molecule type" value="Genomic_DNA"/>
</dbReference>
<sequence length="125" mass="15017">ISKFIKNISQLRKQIKDSSITKIRIMNDTIMCYNYKDEHVSFLFSQNITTNLLEDAQVLLYLENLKRTDISTRSFEEYYYLLGKWLEAQFWSSATKKIIRINFSDSVYHYTWNVASCVYKLYHTQ</sequence>
<dbReference type="Proteomes" id="UP000789405">
    <property type="component" value="Unassembled WGS sequence"/>
</dbReference>
<dbReference type="AlphaFoldDB" id="A0A9N9JQT3"/>